<comment type="caution">
    <text evidence="8">The sequence shown here is derived from an EMBL/GenBank/DDBJ whole genome shotgun (WGS) entry which is preliminary data.</text>
</comment>
<dbReference type="RefSeq" id="WP_182486555.1">
    <property type="nucleotide sequence ID" value="NZ_JACGWY010000008.1"/>
</dbReference>
<dbReference type="Pfam" id="PF08281">
    <property type="entry name" value="Sigma70_r4_2"/>
    <property type="match status" value="1"/>
</dbReference>
<organism evidence="8 9">
    <name type="scientific">Microbacterium halimionae</name>
    <dbReference type="NCBI Taxonomy" id="1526413"/>
    <lineage>
        <taxon>Bacteria</taxon>
        <taxon>Bacillati</taxon>
        <taxon>Actinomycetota</taxon>
        <taxon>Actinomycetes</taxon>
        <taxon>Micrococcales</taxon>
        <taxon>Microbacteriaceae</taxon>
        <taxon>Microbacterium</taxon>
    </lineage>
</organism>
<protein>
    <submittedName>
        <fullName evidence="8">RNA polymerase sigma-70 factor (ECF subfamily)</fullName>
    </submittedName>
</protein>
<dbReference type="Gene3D" id="1.10.10.10">
    <property type="entry name" value="Winged helix-like DNA-binding domain superfamily/Winged helix DNA-binding domain"/>
    <property type="match status" value="1"/>
</dbReference>
<name>A0A7W3JR84_9MICO</name>
<dbReference type="NCBIfam" id="TIGR02937">
    <property type="entry name" value="sigma70-ECF"/>
    <property type="match status" value="1"/>
</dbReference>
<dbReference type="InterPro" id="IPR013325">
    <property type="entry name" value="RNA_pol_sigma_r2"/>
</dbReference>
<feature type="domain" description="RNA polymerase sigma-70 region 2" evidence="6">
    <location>
        <begin position="28"/>
        <end position="96"/>
    </location>
</feature>
<evidence type="ECO:0000256" key="1">
    <source>
        <dbReference type="ARBA" id="ARBA00010641"/>
    </source>
</evidence>
<dbReference type="CDD" id="cd06171">
    <property type="entry name" value="Sigma70_r4"/>
    <property type="match status" value="1"/>
</dbReference>
<evidence type="ECO:0000256" key="2">
    <source>
        <dbReference type="ARBA" id="ARBA00023015"/>
    </source>
</evidence>
<feature type="domain" description="RNA polymerase sigma factor 70 region 4 type 2" evidence="7">
    <location>
        <begin position="129"/>
        <end position="180"/>
    </location>
</feature>
<dbReference type="SUPFAM" id="SSF88946">
    <property type="entry name" value="Sigma2 domain of RNA polymerase sigma factors"/>
    <property type="match status" value="1"/>
</dbReference>
<evidence type="ECO:0000259" key="6">
    <source>
        <dbReference type="Pfam" id="PF04542"/>
    </source>
</evidence>
<reference evidence="8 9" key="1">
    <citation type="submission" date="2020-07" db="EMBL/GenBank/DDBJ databases">
        <title>Sequencing the genomes of 1000 actinobacteria strains.</title>
        <authorList>
            <person name="Klenk H.-P."/>
        </authorList>
    </citation>
    <scope>NUCLEOTIDE SEQUENCE [LARGE SCALE GENOMIC DNA]</scope>
    <source>
        <strain evidence="8 9">DSM 27576</strain>
    </source>
</reference>
<dbReference type="InterPro" id="IPR013249">
    <property type="entry name" value="RNA_pol_sigma70_r4_t2"/>
</dbReference>
<dbReference type="InterPro" id="IPR039425">
    <property type="entry name" value="RNA_pol_sigma-70-like"/>
</dbReference>
<dbReference type="EMBL" id="JACGWY010000008">
    <property type="protein sequence ID" value="MBA8817555.1"/>
    <property type="molecule type" value="Genomic_DNA"/>
</dbReference>
<dbReference type="GO" id="GO:0003677">
    <property type="term" value="F:DNA binding"/>
    <property type="evidence" value="ECO:0007669"/>
    <property type="project" value="UniProtKB-KW"/>
</dbReference>
<evidence type="ECO:0000259" key="7">
    <source>
        <dbReference type="Pfam" id="PF08281"/>
    </source>
</evidence>
<dbReference type="PANTHER" id="PTHR43133">
    <property type="entry name" value="RNA POLYMERASE ECF-TYPE SIGMA FACTO"/>
    <property type="match status" value="1"/>
</dbReference>
<evidence type="ECO:0000256" key="4">
    <source>
        <dbReference type="ARBA" id="ARBA00023125"/>
    </source>
</evidence>
<evidence type="ECO:0000313" key="9">
    <source>
        <dbReference type="Proteomes" id="UP000526083"/>
    </source>
</evidence>
<accession>A0A7W3JR84</accession>
<keyword evidence="9" id="KW-1185">Reference proteome</keyword>
<sequence>MTSGGMEPSDSDLLFRLTRGDEQAYRLLFRRHERVCYRVALAMVESPWDAEEVVGAAFAELWKKRESVRIVDESVVPWLLTVVSYAAKNQLRGLRRYRRLLAKVPHDGPEPDHAEEVARVVDAASVSAEVQAVLADLGARDSAVVVLCMVEGLTTRDAARTLGLPEGTVKSRLSRAKARLRRSLSRYAPTTEEVAE</sequence>
<evidence type="ECO:0000313" key="8">
    <source>
        <dbReference type="EMBL" id="MBA8817555.1"/>
    </source>
</evidence>
<evidence type="ECO:0000256" key="5">
    <source>
        <dbReference type="ARBA" id="ARBA00023163"/>
    </source>
</evidence>
<dbReference type="InterPro" id="IPR014284">
    <property type="entry name" value="RNA_pol_sigma-70_dom"/>
</dbReference>
<dbReference type="AlphaFoldDB" id="A0A7W3JR84"/>
<dbReference type="PANTHER" id="PTHR43133:SF8">
    <property type="entry name" value="RNA POLYMERASE SIGMA FACTOR HI_1459-RELATED"/>
    <property type="match status" value="1"/>
</dbReference>
<dbReference type="InterPro" id="IPR013324">
    <property type="entry name" value="RNA_pol_sigma_r3/r4-like"/>
</dbReference>
<proteinExistence type="inferred from homology"/>
<dbReference type="SUPFAM" id="SSF88659">
    <property type="entry name" value="Sigma3 and sigma4 domains of RNA polymerase sigma factors"/>
    <property type="match status" value="1"/>
</dbReference>
<dbReference type="InterPro" id="IPR007627">
    <property type="entry name" value="RNA_pol_sigma70_r2"/>
</dbReference>
<gene>
    <name evidence="8" type="ORF">FHX48_002660</name>
</gene>
<keyword evidence="2" id="KW-0805">Transcription regulation</keyword>
<dbReference type="GO" id="GO:0016987">
    <property type="term" value="F:sigma factor activity"/>
    <property type="evidence" value="ECO:0007669"/>
    <property type="project" value="UniProtKB-KW"/>
</dbReference>
<dbReference type="Gene3D" id="1.10.1740.10">
    <property type="match status" value="1"/>
</dbReference>
<keyword evidence="5" id="KW-0804">Transcription</keyword>
<dbReference type="Pfam" id="PF04542">
    <property type="entry name" value="Sigma70_r2"/>
    <property type="match status" value="1"/>
</dbReference>
<keyword evidence="3" id="KW-0731">Sigma factor</keyword>
<dbReference type="InterPro" id="IPR036388">
    <property type="entry name" value="WH-like_DNA-bd_sf"/>
</dbReference>
<comment type="similarity">
    <text evidence="1">Belongs to the sigma-70 factor family. ECF subfamily.</text>
</comment>
<keyword evidence="4" id="KW-0238">DNA-binding</keyword>
<evidence type="ECO:0000256" key="3">
    <source>
        <dbReference type="ARBA" id="ARBA00023082"/>
    </source>
</evidence>
<dbReference type="Proteomes" id="UP000526083">
    <property type="component" value="Unassembled WGS sequence"/>
</dbReference>
<dbReference type="GO" id="GO:0006352">
    <property type="term" value="P:DNA-templated transcription initiation"/>
    <property type="evidence" value="ECO:0007669"/>
    <property type="project" value="InterPro"/>
</dbReference>